<dbReference type="PANTHER" id="PTHR41317:SF1">
    <property type="entry name" value="PD-(D_E)XK NUCLEASE FAMILY TRANSPOSASE"/>
    <property type="match status" value="1"/>
</dbReference>
<dbReference type="EMBL" id="DXEL01000084">
    <property type="protein sequence ID" value="HIX75777.1"/>
    <property type="molecule type" value="Genomic_DNA"/>
</dbReference>
<name>A0A9D2BHK6_9BACT</name>
<evidence type="ECO:0000313" key="1">
    <source>
        <dbReference type="EMBL" id="HIX75777.1"/>
    </source>
</evidence>
<dbReference type="Proteomes" id="UP000886740">
    <property type="component" value="Unassembled WGS sequence"/>
</dbReference>
<organism evidence="1 2">
    <name type="scientific">Candidatus Parabacteroides intestinipullorum</name>
    <dbReference type="NCBI Taxonomy" id="2838723"/>
    <lineage>
        <taxon>Bacteria</taxon>
        <taxon>Pseudomonadati</taxon>
        <taxon>Bacteroidota</taxon>
        <taxon>Bacteroidia</taxon>
        <taxon>Bacteroidales</taxon>
        <taxon>Tannerellaceae</taxon>
        <taxon>Parabacteroides</taxon>
    </lineage>
</organism>
<protein>
    <recommendedName>
        <fullName evidence="3">Transposase</fullName>
    </recommendedName>
</protein>
<evidence type="ECO:0000313" key="2">
    <source>
        <dbReference type="Proteomes" id="UP000886740"/>
    </source>
</evidence>
<sequence length="95" mass="10884">MNKKERDEYEACLKVYRDNYNTWNYMKEQALKEGLEESLAKGIAKGIEQGIEIGVNKGKKENSYDIARKMKQKGLSVDMIAECTGLSKSEIEKLM</sequence>
<reference evidence="1" key="1">
    <citation type="journal article" date="2021" name="PeerJ">
        <title>Extensive microbial diversity within the chicken gut microbiome revealed by metagenomics and culture.</title>
        <authorList>
            <person name="Gilroy R."/>
            <person name="Ravi A."/>
            <person name="Getino M."/>
            <person name="Pursley I."/>
            <person name="Horton D.L."/>
            <person name="Alikhan N.F."/>
            <person name="Baker D."/>
            <person name="Gharbi K."/>
            <person name="Hall N."/>
            <person name="Watson M."/>
            <person name="Adriaenssens E.M."/>
            <person name="Foster-Nyarko E."/>
            <person name="Jarju S."/>
            <person name="Secka A."/>
            <person name="Antonio M."/>
            <person name="Oren A."/>
            <person name="Chaudhuri R.R."/>
            <person name="La Ragione R."/>
            <person name="Hildebrand F."/>
            <person name="Pallen M.J."/>
        </authorList>
    </citation>
    <scope>NUCLEOTIDE SEQUENCE</scope>
    <source>
        <strain evidence="1">ChiGjej6B6-14162</strain>
    </source>
</reference>
<gene>
    <name evidence="1" type="ORF">H9977_12205</name>
</gene>
<evidence type="ECO:0008006" key="3">
    <source>
        <dbReference type="Google" id="ProtNLM"/>
    </source>
</evidence>
<dbReference type="AlphaFoldDB" id="A0A9D2BHK6"/>
<reference evidence="1" key="2">
    <citation type="submission" date="2021-04" db="EMBL/GenBank/DDBJ databases">
        <authorList>
            <person name="Gilroy R."/>
        </authorList>
    </citation>
    <scope>NUCLEOTIDE SEQUENCE</scope>
    <source>
        <strain evidence="1">ChiGjej6B6-14162</strain>
    </source>
</reference>
<proteinExistence type="predicted"/>
<comment type="caution">
    <text evidence="1">The sequence shown here is derived from an EMBL/GenBank/DDBJ whole genome shotgun (WGS) entry which is preliminary data.</text>
</comment>
<dbReference type="PANTHER" id="PTHR41317">
    <property type="entry name" value="PD-(D_E)XK NUCLEASE FAMILY TRANSPOSASE"/>
    <property type="match status" value="1"/>
</dbReference>
<accession>A0A9D2BHK6</accession>